<gene>
    <name evidence="1" type="ORF">TorRG33x02_236220</name>
</gene>
<sequence>DRKIGGVHGVDHMVTGPVDPVRSIRPRTRVIILCVIQSTQRKITTPLAPTSRIDKTIHEGLHVNCSRIFLPRPPEVGLRVRAVSGGSSGVGRGQVGTGTDGAVLDRSAGVLVRVGSALGSYGVELAGERQPGIDVAVLENNSSVAEYEVHGAVNVAFSVELSLGMSIQGVLVGFEAADVEC</sequence>
<keyword evidence="2" id="KW-1185">Reference proteome</keyword>
<dbReference type="OrthoDB" id="1686901at2759"/>
<evidence type="ECO:0000313" key="2">
    <source>
        <dbReference type="Proteomes" id="UP000237000"/>
    </source>
</evidence>
<proteinExistence type="predicted"/>
<feature type="non-terminal residue" evidence="1">
    <location>
        <position position="1"/>
    </location>
</feature>
<organism evidence="1 2">
    <name type="scientific">Trema orientale</name>
    <name type="common">Charcoal tree</name>
    <name type="synonym">Celtis orientalis</name>
    <dbReference type="NCBI Taxonomy" id="63057"/>
    <lineage>
        <taxon>Eukaryota</taxon>
        <taxon>Viridiplantae</taxon>
        <taxon>Streptophyta</taxon>
        <taxon>Embryophyta</taxon>
        <taxon>Tracheophyta</taxon>
        <taxon>Spermatophyta</taxon>
        <taxon>Magnoliopsida</taxon>
        <taxon>eudicotyledons</taxon>
        <taxon>Gunneridae</taxon>
        <taxon>Pentapetalae</taxon>
        <taxon>rosids</taxon>
        <taxon>fabids</taxon>
        <taxon>Rosales</taxon>
        <taxon>Cannabaceae</taxon>
        <taxon>Trema</taxon>
    </lineage>
</organism>
<name>A0A2P5E1B1_TREOI</name>
<reference evidence="2" key="1">
    <citation type="submission" date="2016-06" db="EMBL/GenBank/DDBJ databases">
        <title>Parallel loss of symbiosis genes in relatives of nitrogen-fixing non-legume Parasponia.</title>
        <authorList>
            <person name="Van Velzen R."/>
            <person name="Holmer R."/>
            <person name="Bu F."/>
            <person name="Rutten L."/>
            <person name="Van Zeijl A."/>
            <person name="Liu W."/>
            <person name="Santuari L."/>
            <person name="Cao Q."/>
            <person name="Sharma T."/>
            <person name="Shen D."/>
            <person name="Roswanjaya Y."/>
            <person name="Wardhani T."/>
            <person name="Kalhor M.S."/>
            <person name="Jansen J."/>
            <person name="Van den Hoogen J."/>
            <person name="Gungor B."/>
            <person name="Hartog M."/>
            <person name="Hontelez J."/>
            <person name="Verver J."/>
            <person name="Yang W.-C."/>
            <person name="Schijlen E."/>
            <person name="Repin R."/>
            <person name="Schilthuizen M."/>
            <person name="Schranz E."/>
            <person name="Heidstra R."/>
            <person name="Miyata K."/>
            <person name="Fedorova E."/>
            <person name="Kohlen W."/>
            <person name="Bisseling T."/>
            <person name="Smit S."/>
            <person name="Geurts R."/>
        </authorList>
    </citation>
    <scope>NUCLEOTIDE SEQUENCE [LARGE SCALE GENOMIC DNA]</scope>
    <source>
        <strain evidence="2">cv. RG33-2</strain>
    </source>
</reference>
<accession>A0A2P5E1B1</accession>
<protein>
    <submittedName>
        <fullName evidence="1">Uncharacterized protein</fullName>
    </submittedName>
</protein>
<dbReference type="Proteomes" id="UP000237000">
    <property type="component" value="Unassembled WGS sequence"/>
</dbReference>
<dbReference type="AlphaFoldDB" id="A0A2P5E1B1"/>
<comment type="caution">
    <text evidence="1">The sequence shown here is derived from an EMBL/GenBank/DDBJ whole genome shotgun (WGS) entry which is preliminary data.</text>
</comment>
<evidence type="ECO:0000313" key="1">
    <source>
        <dbReference type="EMBL" id="PON79340.1"/>
    </source>
</evidence>
<dbReference type="EMBL" id="JXTC01000236">
    <property type="protein sequence ID" value="PON79340.1"/>
    <property type="molecule type" value="Genomic_DNA"/>
</dbReference>
<dbReference type="InParanoid" id="A0A2P5E1B1"/>